<dbReference type="SMART" id="SM00220">
    <property type="entry name" value="S_TKc"/>
    <property type="match status" value="1"/>
</dbReference>
<dbReference type="SUPFAM" id="SSF56112">
    <property type="entry name" value="Protein kinase-like (PK-like)"/>
    <property type="match status" value="1"/>
</dbReference>
<keyword evidence="3" id="KW-0808">Transferase</keyword>
<dbReference type="InterPro" id="IPR008271">
    <property type="entry name" value="Ser/Thr_kinase_AS"/>
</dbReference>
<keyword evidence="4" id="KW-1185">Reference proteome</keyword>
<dbReference type="AlphaFoldDB" id="A0A9P6H7I6"/>
<dbReference type="Pfam" id="PF07714">
    <property type="entry name" value="PK_Tyr_Ser-Thr"/>
    <property type="match status" value="1"/>
</dbReference>
<evidence type="ECO:0000256" key="1">
    <source>
        <dbReference type="SAM" id="MobiDB-lite"/>
    </source>
</evidence>
<dbReference type="Proteomes" id="UP000736335">
    <property type="component" value="Unassembled WGS sequence"/>
</dbReference>
<dbReference type="InterPro" id="IPR000719">
    <property type="entry name" value="Prot_kinase_dom"/>
</dbReference>
<dbReference type="OrthoDB" id="10252171at2759"/>
<reference evidence="3" key="1">
    <citation type="journal article" date="2020" name="Nat. Commun.">
        <title>Large-scale genome sequencing of mycorrhizal fungi provides insights into the early evolution of symbiotic traits.</title>
        <authorList>
            <person name="Miyauchi S."/>
            <person name="Kiss E."/>
            <person name="Kuo A."/>
            <person name="Drula E."/>
            <person name="Kohler A."/>
            <person name="Sanchez-Garcia M."/>
            <person name="Morin E."/>
            <person name="Andreopoulos B."/>
            <person name="Barry K.W."/>
            <person name="Bonito G."/>
            <person name="Buee M."/>
            <person name="Carver A."/>
            <person name="Chen C."/>
            <person name="Cichocki N."/>
            <person name="Clum A."/>
            <person name="Culley D."/>
            <person name="Crous P.W."/>
            <person name="Fauchery L."/>
            <person name="Girlanda M."/>
            <person name="Hayes R.D."/>
            <person name="Keri Z."/>
            <person name="LaButti K."/>
            <person name="Lipzen A."/>
            <person name="Lombard V."/>
            <person name="Magnuson J."/>
            <person name="Maillard F."/>
            <person name="Murat C."/>
            <person name="Nolan M."/>
            <person name="Ohm R.A."/>
            <person name="Pangilinan J."/>
            <person name="Pereira M.F."/>
            <person name="Perotto S."/>
            <person name="Peter M."/>
            <person name="Pfister S."/>
            <person name="Riley R."/>
            <person name="Sitrit Y."/>
            <person name="Stielow J.B."/>
            <person name="Szollosi G."/>
            <person name="Zifcakova L."/>
            <person name="Stursova M."/>
            <person name="Spatafora J.W."/>
            <person name="Tedersoo L."/>
            <person name="Vaario L.M."/>
            <person name="Yamada A."/>
            <person name="Yan M."/>
            <person name="Wang P."/>
            <person name="Xu J."/>
            <person name="Bruns T."/>
            <person name="Baldrian P."/>
            <person name="Vilgalys R."/>
            <person name="Dunand C."/>
            <person name="Henrissat B."/>
            <person name="Grigoriev I.V."/>
            <person name="Hibbett D."/>
            <person name="Nagy L.G."/>
            <person name="Martin F.M."/>
        </authorList>
    </citation>
    <scope>NUCLEOTIDE SEQUENCE</scope>
    <source>
        <strain evidence="3">UH-Tt-Lm1</strain>
    </source>
</reference>
<dbReference type="InterPro" id="IPR011009">
    <property type="entry name" value="Kinase-like_dom_sf"/>
</dbReference>
<evidence type="ECO:0000259" key="2">
    <source>
        <dbReference type="PROSITE" id="PS50011"/>
    </source>
</evidence>
<feature type="domain" description="Protein kinase" evidence="2">
    <location>
        <begin position="75"/>
        <end position="355"/>
    </location>
</feature>
<feature type="compositionally biased region" description="Polar residues" evidence="1">
    <location>
        <begin position="424"/>
        <end position="441"/>
    </location>
</feature>
<dbReference type="Gene3D" id="1.10.510.10">
    <property type="entry name" value="Transferase(Phosphotransferase) domain 1"/>
    <property type="match status" value="1"/>
</dbReference>
<dbReference type="InterPro" id="IPR001245">
    <property type="entry name" value="Ser-Thr/Tyr_kinase_cat_dom"/>
</dbReference>
<organism evidence="3 4">
    <name type="scientific">Thelephora terrestris</name>
    <dbReference type="NCBI Taxonomy" id="56493"/>
    <lineage>
        <taxon>Eukaryota</taxon>
        <taxon>Fungi</taxon>
        <taxon>Dikarya</taxon>
        <taxon>Basidiomycota</taxon>
        <taxon>Agaricomycotina</taxon>
        <taxon>Agaricomycetes</taxon>
        <taxon>Thelephorales</taxon>
        <taxon>Thelephoraceae</taxon>
        <taxon>Thelephora</taxon>
    </lineage>
</organism>
<feature type="compositionally biased region" description="Polar residues" evidence="1">
    <location>
        <begin position="387"/>
        <end position="401"/>
    </location>
</feature>
<protein>
    <submittedName>
        <fullName evidence="3">Kinase-like domain-containing protein</fullName>
    </submittedName>
</protein>
<sequence length="532" mass="59098">MRTTILSRHPLSPLAVVANVKLRDIAKCLERSDDAQKFIDVMDQALETIDFAPRVRNKCVKSLYKMCARHTLLPSSLRFELPGGPMGEVKYRCGSADVLKRECGGREVAIKALWPRSDLSLETMTNRFCKEVITWKSLRHPNILPLQGATMTGNRFAMVSEWMTNGNIKEYTAAHQDTNRFALLVDVAKGLIHMHGRGMIHGDLKGANILVDRDGRACLADFGLLTIASDATNTPSSNSFLEGGTCRWMGPELFNPEKFGLKDGRPTRSSDCYALGMVVYEVLSGRVPFHRYGDYAVVAKVSEGERPERPQGARGAFFGNDIWNLLQSCWMPSPGNRPKIKDVLRRLEDVSRSWTPPPQTITDLPIETAATWEPESSTEESIDGCGFSSTSEMNSPQLSQRHSLEAPSYHVLGAAVRSPGGSGRSTQSLDGQPSSGSQSMETLLRRRSTCTCQEALPQCHTLDEFQAIGAEGCEWQDRALRVFTEKGCHGDLAMRKTRESPGGAEHLRALVQTMLEWMDVQKALNAMPFYYY</sequence>
<keyword evidence="3" id="KW-0418">Kinase</keyword>
<proteinExistence type="predicted"/>
<dbReference type="PROSITE" id="PS50011">
    <property type="entry name" value="PROTEIN_KINASE_DOM"/>
    <property type="match status" value="1"/>
</dbReference>
<reference evidence="3" key="2">
    <citation type="submission" date="2020-11" db="EMBL/GenBank/DDBJ databases">
        <authorList>
            <consortium name="DOE Joint Genome Institute"/>
            <person name="Kuo A."/>
            <person name="Miyauchi S."/>
            <person name="Kiss E."/>
            <person name="Drula E."/>
            <person name="Kohler A."/>
            <person name="Sanchez-Garcia M."/>
            <person name="Andreopoulos B."/>
            <person name="Barry K.W."/>
            <person name="Bonito G."/>
            <person name="Buee M."/>
            <person name="Carver A."/>
            <person name="Chen C."/>
            <person name="Cichocki N."/>
            <person name="Clum A."/>
            <person name="Culley D."/>
            <person name="Crous P.W."/>
            <person name="Fauchery L."/>
            <person name="Girlanda M."/>
            <person name="Hayes R."/>
            <person name="Keri Z."/>
            <person name="Labutti K."/>
            <person name="Lipzen A."/>
            <person name="Lombard V."/>
            <person name="Magnuson J."/>
            <person name="Maillard F."/>
            <person name="Morin E."/>
            <person name="Murat C."/>
            <person name="Nolan M."/>
            <person name="Ohm R."/>
            <person name="Pangilinan J."/>
            <person name="Pereira M."/>
            <person name="Perotto S."/>
            <person name="Peter M."/>
            <person name="Riley R."/>
            <person name="Sitrit Y."/>
            <person name="Stielow B."/>
            <person name="Szollosi G."/>
            <person name="Zifcakova L."/>
            <person name="Stursova M."/>
            <person name="Spatafora J.W."/>
            <person name="Tedersoo L."/>
            <person name="Vaario L.-M."/>
            <person name="Yamada A."/>
            <person name="Yan M."/>
            <person name="Wang P."/>
            <person name="Xu J."/>
            <person name="Bruns T."/>
            <person name="Baldrian P."/>
            <person name="Vilgalys R."/>
            <person name="Henrissat B."/>
            <person name="Grigoriev I.V."/>
            <person name="Hibbett D."/>
            <person name="Nagy L.G."/>
            <person name="Martin F.M."/>
        </authorList>
    </citation>
    <scope>NUCLEOTIDE SEQUENCE</scope>
    <source>
        <strain evidence="3">UH-Tt-Lm1</strain>
    </source>
</reference>
<gene>
    <name evidence="3" type="ORF">BJ322DRAFT_280201</name>
</gene>
<name>A0A9P6H7I6_9AGAM</name>
<comment type="caution">
    <text evidence="3">The sequence shown here is derived from an EMBL/GenBank/DDBJ whole genome shotgun (WGS) entry which is preliminary data.</text>
</comment>
<dbReference type="GO" id="GO:0004674">
    <property type="term" value="F:protein serine/threonine kinase activity"/>
    <property type="evidence" value="ECO:0007669"/>
    <property type="project" value="TreeGrafter"/>
</dbReference>
<dbReference type="PANTHER" id="PTHR44329">
    <property type="entry name" value="SERINE/THREONINE-PROTEIN KINASE TNNI3K-RELATED"/>
    <property type="match status" value="1"/>
</dbReference>
<evidence type="ECO:0000313" key="3">
    <source>
        <dbReference type="EMBL" id="KAF9780764.1"/>
    </source>
</evidence>
<evidence type="ECO:0000313" key="4">
    <source>
        <dbReference type="Proteomes" id="UP000736335"/>
    </source>
</evidence>
<dbReference type="EMBL" id="WIUZ02000015">
    <property type="protein sequence ID" value="KAF9780764.1"/>
    <property type="molecule type" value="Genomic_DNA"/>
</dbReference>
<feature type="region of interest" description="Disordered" evidence="1">
    <location>
        <begin position="372"/>
        <end position="442"/>
    </location>
</feature>
<accession>A0A9P6H7I6</accession>
<dbReference type="PROSITE" id="PS00108">
    <property type="entry name" value="PROTEIN_KINASE_ST"/>
    <property type="match status" value="1"/>
</dbReference>
<dbReference type="InterPro" id="IPR051681">
    <property type="entry name" value="Ser/Thr_Kinases-Pseudokinases"/>
</dbReference>
<dbReference type="GO" id="GO:0005524">
    <property type="term" value="F:ATP binding"/>
    <property type="evidence" value="ECO:0007669"/>
    <property type="project" value="InterPro"/>
</dbReference>